<gene>
    <name evidence="7" type="ORF">SAMN05443575_1170</name>
</gene>
<dbReference type="PANTHER" id="PTHR43420">
    <property type="entry name" value="ACETYLTRANSFERASE"/>
    <property type="match status" value="1"/>
</dbReference>
<keyword evidence="3 7" id="KW-0808">Transferase</keyword>
<evidence type="ECO:0000313" key="8">
    <source>
        <dbReference type="Proteomes" id="UP000186132"/>
    </source>
</evidence>
<dbReference type="InterPro" id="IPR016181">
    <property type="entry name" value="Acyl_CoA_acyltransferase"/>
</dbReference>
<reference evidence="7 8" key="1">
    <citation type="submission" date="2016-11" db="EMBL/GenBank/DDBJ databases">
        <authorList>
            <person name="Jaros S."/>
            <person name="Januszkiewicz K."/>
            <person name="Wedrychowicz H."/>
        </authorList>
    </citation>
    <scope>NUCLEOTIDE SEQUENCE [LARGE SCALE GENOMIC DNA]</scope>
    <source>
        <strain evidence="7 8">DSM 45627</strain>
    </source>
</reference>
<accession>A0A1M5GH75</accession>
<evidence type="ECO:0000259" key="6">
    <source>
        <dbReference type="PROSITE" id="PS51186"/>
    </source>
</evidence>
<keyword evidence="2 5" id="KW-0963">Cytoplasm</keyword>
<proteinExistence type="inferred from homology"/>
<keyword evidence="7" id="KW-0689">Ribosomal protein</keyword>
<protein>
    <recommendedName>
        <fullName evidence="5">[Ribosomal protein bS18]-alanine N-acetyltransferase</fullName>
        <ecNumber evidence="5">2.3.1.266</ecNumber>
    </recommendedName>
</protein>
<dbReference type="GO" id="GO:0008999">
    <property type="term" value="F:protein-N-terminal-alanine acetyltransferase activity"/>
    <property type="evidence" value="ECO:0007669"/>
    <property type="project" value="UniProtKB-EC"/>
</dbReference>
<dbReference type="GO" id="GO:0005737">
    <property type="term" value="C:cytoplasm"/>
    <property type="evidence" value="ECO:0007669"/>
    <property type="project" value="UniProtKB-SubCell"/>
</dbReference>
<dbReference type="InterPro" id="IPR000182">
    <property type="entry name" value="GNAT_dom"/>
</dbReference>
<keyword evidence="7" id="KW-0687">Ribonucleoprotein</keyword>
<organism evidence="7 8">
    <name type="scientific">Jatrophihabitans endophyticus</name>
    <dbReference type="NCBI Taxonomy" id="1206085"/>
    <lineage>
        <taxon>Bacteria</taxon>
        <taxon>Bacillati</taxon>
        <taxon>Actinomycetota</taxon>
        <taxon>Actinomycetes</taxon>
        <taxon>Jatrophihabitantales</taxon>
        <taxon>Jatrophihabitantaceae</taxon>
        <taxon>Jatrophihabitans</taxon>
    </lineage>
</organism>
<feature type="domain" description="N-acetyltransferase" evidence="6">
    <location>
        <begin position="5"/>
        <end position="152"/>
    </location>
</feature>
<evidence type="ECO:0000256" key="1">
    <source>
        <dbReference type="ARBA" id="ARBA00005395"/>
    </source>
</evidence>
<dbReference type="GO" id="GO:0005840">
    <property type="term" value="C:ribosome"/>
    <property type="evidence" value="ECO:0007669"/>
    <property type="project" value="UniProtKB-KW"/>
</dbReference>
<dbReference type="Pfam" id="PF00583">
    <property type="entry name" value="Acetyltransf_1"/>
    <property type="match status" value="1"/>
</dbReference>
<dbReference type="RefSeq" id="WP_084180773.1">
    <property type="nucleotide sequence ID" value="NZ_FQVU01000002.1"/>
</dbReference>
<comment type="function">
    <text evidence="5">Acetylates the N-terminal alanine of ribosomal protein bS18.</text>
</comment>
<dbReference type="OrthoDB" id="529907at2"/>
<evidence type="ECO:0000256" key="3">
    <source>
        <dbReference type="ARBA" id="ARBA00022679"/>
    </source>
</evidence>
<dbReference type="EMBL" id="FQVU01000002">
    <property type="protein sequence ID" value="SHG02861.1"/>
    <property type="molecule type" value="Genomic_DNA"/>
</dbReference>
<name>A0A1M5GH75_9ACTN</name>
<keyword evidence="8" id="KW-1185">Reference proteome</keyword>
<comment type="catalytic activity">
    <reaction evidence="5">
        <text>N-terminal L-alanyl-[ribosomal protein bS18] + acetyl-CoA = N-terminal N(alpha)-acetyl-L-alanyl-[ribosomal protein bS18] + CoA + H(+)</text>
        <dbReference type="Rhea" id="RHEA:43756"/>
        <dbReference type="Rhea" id="RHEA-COMP:10676"/>
        <dbReference type="Rhea" id="RHEA-COMP:10677"/>
        <dbReference type="ChEBI" id="CHEBI:15378"/>
        <dbReference type="ChEBI" id="CHEBI:57287"/>
        <dbReference type="ChEBI" id="CHEBI:57288"/>
        <dbReference type="ChEBI" id="CHEBI:64718"/>
        <dbReference type="ChEBI" id="CHEBI:83683"/>
        <dbReference type="EC" id="2.3.1.266"/>
    </reaction>
</comment>
<sequence length="153" mass="16587">MSTTVTLVPMTRAHIDLLLPHEREMFGTEAWSASSYRAELADTRLRHYVAAEDATGALLGWGGVMVVAESAEILTVGTVPAARRRGVGRLLLTALLAEAVRRGATEVFLEVRVDNDAALALYDGEGFARLGVRRGYYDAGRVDAVTMRKELPA</sequence>
<evidence type="ECO:0000256" key="4">
    <source>
        <dbReference type="ARBA" id="ARBA00023315"/>
    </source>
</evidence>
<evidence type="ECO:0000256" key="5">
    <source>
        <dbReference type="RuleBase" id="RU363094"/>
    </source>
</evidence>
<comment type="subcellular location">
    <subcellularLocation>
        <location evidence="5">Cytoplasm</location>
    </subcellularLocation>
</comment>
<comment type="similarity">
    <text evidence="1 5">Belongs to the acetyltransferase family. RimI subfamily.</text>
</comment>
<evidence type="ECO:0000313" key="7">
    <source>
        <dbReference type="EMBL" id="SHG02861.1"/>
    </source>
</evidence>
<keyword evidence="4" id="KW-0012">Acyltransferase</keyword>
<dbReference type="InterPro" id="IPR050680">
    <property type="entry name" value="YpeA/RimI_acetyltransf"/>
</dbReference>
<dbReference type="Gene3D" id="3.40.630.30">
    <property type="match status" value="1"/>
</dbReference>
<dbReference type="NCBIfam" id="TIGR01575">
    <property type="entry name" value="rimI"/>
    <property type="match status" value="1"/>
</dbReference>
<dbReference type="PROSITE" id="PS51186">
    <property type="entry name" value="GNAT"/>
    <property type="match status" value="1"/>
</dbReference>
<dbReference type="EC" id="2.3.1.266" evidence="5"/>
<dbReference type="PANTHER" id="PTHR43420:SF44">
    <property type="entry name" value="ACETYLTRANSFERASE YPEA"/>
    <property type="match status" value="1"/>
</dbReference>
<dbReference type="InterPro" id="IPR006464">
    <property type="entry name" value="AcTrfase_RimI/Ard1"/>
</dbReference>
<dbReference type="SUPFAM" id="SSF55729">
    <property type="entry name" value="Acyl-CoA N-acyltransferases (Nat)"/>
    <property type="match status" value="1"/>
</dbReference>
<dbReference type="STRING" id="1206085.SAMN05443575_1170"/>
<dbReference type="AlphaFoldDB" id="A0A1M5GH75"/>
<dbReference type="Proteomes" id="UP000186132">
    <property type="component" value="Unassembled WGS sequence"/>
</dbReference>
<evidence type="ECO:0000256" key="2">
    <source>
        <dbReference type="ARBA" id="ARBA00022490"/>
    </source>
</evidence>